<protein>
    <recommendedName>
        <fullName evidence="6">Acyl-homoserine-lactone synthase</fullName>
        <ecNumber evidence="6">2.3.1.184</ecNumber>
    </recommendedName>
    <alternativeName>
        <fullName evidence="6">Autoinducer synthesis protein</fullName>
    </alternativeName>
</protein>
<dbReference type="GO" id="GO:0007165">
    <property type="term" value="P:signal transduction"/>
    <property type="evidence" value="ECO:0007669"/>
    <property type="project" value="TreeGrafter"/>
</dbReference>
<dbReference type="RefSeq" id="WP_048445914.1">
    <property type="nucleotide sequence ID" value="NZ_LABY01000142.1"/>
</dbReference>
<dbReference type="PROSITE" id="PS51187">
    <property type="entry name" value="AUTOINDUCER_SYNTH_2"/>
    <property type="match status" value="1"/>
</dbReference>
<keyword evidence="3 6" id="KW-0949">S-adenosyl-L-methionine</keyword>
<dbReference type="PANTHER" id="PTHR39322:SF1">
    <property type="entry name" value="ISOVALERYL-HOMOSERINE LACTONE SYNTHASE"/>
    <property type="match status" value="1"/>
</dbReference>
<evidence type="ECO:0000256" key="4">
    <source>
        <dbReference type="ARBA" id="ARBA00022929"/>
    </source>
</evidence>
<dbReference type="EMBL" id="LABY01000142">
    <property type="protein sequence ID" value="KMO34048.1"/>
    <property type="molecule type" value="Genomic_DNA"/>
</dbReference>
<evidence type="ECO:0000256" key="5">
    <source>
        <dbReference type="PROSITE-ProRule" id="PRU00533"/>
    </source>
</evidence>
<proteinExistence type="inferred from homology"/>
<dbReference type="PANTHER" id="PTHR39322">
    <property type="entry name" value="ACYL-HOMOSERINE-LACTONE SYNTHASE"/>
    <property type="match status" value="1"/>
</dbReference>
<dbReference type="OrthoDB" id="6169313at2"/>
<keyword evidence="2 6" id="KW-0808">Transferase</keyword>
<reference evidence="7 8" key="1">
    <citation type="submission" date="2015-03" db="EMBL/GenBank/DDBJ databases">
        <title>Genome sequencing of Methylobacterium variabile DSM 16961.</title>
        <authorList>
            <person name="Chaudhry V."/>
            <person name="Patil P.B."/>
        </authorList>
    </citation>
    <scope>NUCLEOTIDE SEQUENCE [LARGE SCALE GENOMIC DNA]</scope>
    <source>
        <strain evidence="7 8">DSM 16961</strain>
    </source>
</reference>
<dbReference type="GO" id="GO:0061579">
    <property type="term" value="F:N-acyl homoserine lactone synthase activity"/>
    <property type="evidence" value="ECO:0007669"/>
    <property type="project" value="UniProtKB-UniRule"/>
</dbReference>
<dbReference type="Gene3D" id="3.40.630.30">
    <property type="match status" value="1"/>
</dbReference>
<evidence type="ECO:0000256" key="3">
    <source>
        <dbReference type="ARBA" id="ARBA00022691"/>
    </source>
</evidence>
<sequence length="207" mass="23415">MIHVVTAANQDRYAAEMEEVWRLRHRVFVEEKGWNALRRPDGREIDQFDTPHAAHFLAIEDGEVIGYSRLLPTTRPHLLSDVLPELCEGDRPVGPQIWEWTRQAVAPSRRTRGKNHPVSLEVMTGIVEWGLENGVTCFLAQMPIVYLLHVLQLHFRAVPLGVPAEIDGERIIAVEARFDARTLRKLQDIRGTAASVLAPTSPTYLMA</sequence>
<dbReference type="Pfam" id="PF00765">
    <property type="entry name" value="Autoind_synth"/>
    <property type="match status" value="1"/>
</dbReference>
<dbReference type="InterPro" id="IPR016181">
    <property type="entry name" value="Acyl_CoA_acyltransferase"/>
</dbReference>
<dbReference type="Proteomes" id="UP000035955">
    <property type="component" value="Unassembled WGS sequence"/>
</dbReference>
<evidence type="ECO:0000256" key="1">
    <source>
        <dbReference type="ARBA" id="ARBA00022654"/>
    </source>
</evidence>
<comment type="similarity">
    <text evidence="5 6">Belongs to the autoinducer synthase family.</text>
</comment>
<evidence type="ECO:0000256" key="6">
    <source>
        <dbReference type="RuleBase" id="RU361135"/>
    </source>
</evidence>
<organism evidence="7 8">
    <name type="scientific">Methylobacterium variabile</name>
    <dbReference type="NCBI Taxonomy" id="298794"/>
    <lineage>
        <taxon>Bacteria</taxon>
        <taxon>Pseudomonadati</taxon>
        <taxon>Pseudomonadota</taxon>
        <taxon>Alphaproteobacteria</taxon>
        <taxon>Hyphomicrobiales</taxon>
        <taxon>Methylobacteriaceae</taxon>
        <taxon>Methylobacterium</taxon>
    </lineage>
</organism>
<dbReference type="InterPro" id="IPR001690">
    <property type="entry name" value="Autoind_synthase"/>
</dbReference>
<evidence type="ECO:0000256" key="2">
    <source>
        <dbReference type="ARBA" id="ARBA00022679"/>
    </source>
</evidence>
<dbReference type="SUPFAM" id="SSF55729">
    <property type="entry name" value="Acyl-CoA N-acyltransferases (Nat)"/>
    <property type="match status" value="1"/>
</dbReference>
<gene>
    <name evidence="7" type="ORF">VQ02_19725</name>
</gene>
<comment type="catalytic activity">
    <reaction evidence="6">
        <text>a fatty acyl-[ACP] + S-adenosyl-L-methionine = an N-acyl-L-homoserine lactone + S-methyl-5'-thioadenosine + holo-[ACP] + H(+)</text>
        <dbReference type="Rhea" id="RHEA:10096"/>
        <dbReference type="Rhea" id="RHEA-COMP:9685"/>
        <dbReference type="Rhea" id="RHEA-COMP:14125"/>
        <dbReference type="ChEBI" id="CHEBI:15378"/>
        <dbReference type="ChEBI" id="CHEBI:17509"/>
        <dbReference type="ChEBI" id="CHEBI:55474"/>
        <dbReference type="ChEBI" id="CHEBI:59789"/>
        <dbReference type="ChEBI" id="CHEBI:64479"/>
        <dbReference type="ChEBI" id="CHEBI:138651"/>
        <dbReference type="EC" id="2.3.1.184"/>
    </reaction>
</comment>
<accession>A0A0J6SKZ6</accession>
<evidence type="ECO:0000313" key="7">
    <source>
        <dbReference type="EMBL" id="KMO34048.1"/>
    </source>
</evidence>
<dbReference type="PATRIC" id="fig|298794.3.peg.1264"/>
<dbReference type="EC" id="2.3.1.184" evidence="6"/>
<comment type="caution">
    <text evidence="7">The sequence shown here is derived from an EMBL/GenBank/DDBJ whole genome shotgun (WGS) entry which is preliminary data.</text>
</comment>
<dbReference type="GO" id="GO:0009372">
    <property type="term" value="P:quorum sensing"/>
    <property type="evidence" value="ECO:0007669"/>
    <property type="project" value="UniProtKB-UniRule"/>
</dbReference>
<keyword evidence="8" id="KW-1185">Reference proteome</keyword>
<name>A0A0J6SKZ6_9HYPH</name>
<evidence type="ECO:0000313" key="8">
    <source>
        <dbReference type="Proteomes" id="UP000035955"/>
    </source>
</evidence>
<dbReference type="PRINTS" id="PR01549">
    <property type="entry name" value="AUTOINDCRSYN"/>
</dbReference>
<keyword evidence="1 5" id="KW-0673">Quorum sensing</keyword>
<keyword evidence="4 5" id="KW-0071">Autoinducer synthesis</keyword>
<dbReference type="AlphaFoldDB" id="A0A0J6SKZ6"/>